<protein>
    <recommendedName>
        <fullName evidence="1">HTH cro/C1-type domain-containing protein</fullName>
    </recommendedName>
</protein>
<accession>A0A4R8RYK5</accession>
<name>A0A4R8RYK5_9MYCO</name>
<evidence type="ECO:0000259" key="1">
    <source>
        <dbReference type="PROSITE" id="PS50943"/>
    </source>
</evidence>
<dbReference type="SMART" id="SM00530">
    <property type="entry name" value="HTH_XRE"/>
    <property type="match status" value="1"/>
</dbReference>
<dbReference type="CDD" id="cd00093">
    <property type="entry name" value="HTH_XRE"/>
    <property type="match status" value="1"/>
</dbReference>
<organism evidence="2 3">
    <name type="scientific">Mycobacteroides salmoniphilum</name>
    <dbReference type="NCBI Taxonomy" id="404941"/>
    <lineage>
        <taxon>Bacteria</taxon>
        <taxon>Bacillati</taxon>
        <taxon>Actinomycetota</taxon>
        <taxon>Actinomycetes</taxon>
        <taxon>Mycobacteriales</taxon>
        <taxon>Mycobacteriaceae</taxon>
        <taxon>Mycobacteroides</taxon>
    </lineage>
</organism>
<feature type="domain" description="HTH cro/C1-type" evidence="1">
    <location>
        <begin position="85"/>
        <end position="129"/>
    </location>
</feature>
<sequence>MIARSPSLVFGQSAHLTENICESGVTRGGTVAQNRPGFGIKGCEASGRHKPGLRHFLIIVSDAILSSMNNSREVLREVMVRTSTSQSELSRVSGVRQPSVSQMLSGKLNLSDEQLDRLLSCMGYRLEVVRRPVEPELTRSERRSWQLHRQLSTHLTRTVLEQWRPRMEHNLRQLRDTTTGQPHERNMDRWEYLIENLDVVGVHRVLTGLDRDCIEMREVSPMRGLLPEPERVQVLAMIR</sequence>
<comment type="caution">
    <text evidence="2">The sequence shown here is derived from an EMBL/GenBank/DDBJ whole genome shotgun (WGS) entry which is preliminary data.</text>
</comment>
<proteinExistence type="predicted"/>
<dbReference type="Proteomes" id="UP000295117">
    <property type="component" value="Unassembled WGS sequence"/>
</dbReference>
<dbReference type="InterPro" id="IPR001387">
    <property type="entry name" value="Cro/C1-type_HTH"/>
</dbReference>
<dbReference type="PROSITE" id="PS50943">
    <property type="entry name" value="HTH_CROC1"/>
    <property type="match status" value="1"/>
</dbReference>
<reference evidence="2 3" key="1">
    <citation type="journal article" date="2019" name="Sci. Rep.">
        <title>Extended insight into the Mycobacterium chelonae-abscessus complex through whole genome sequencing of Mycobacterium salmoniphilum outbreak and Mycobacterium salmoniphilum-like strains.</title>
        <authorList>
            <person name="Behra P.R.K."/>
            <person name="Das S."/>
            <person name="Pettersson B.M.F."/>
            <person name="Shirreff L."/>
            <person name="DuCote T."/>
            <person name="Jacobsson K.G."/>
            <person name="Ennis D.G."/>
            <person name="Kirsebom L.A."/>
        </authorList>
    </citation>
    <scope>NUCLEOTIDE SEQUENCE [LARGE SCALE GENOMIC DNA]</scope>
    <source>
        <strain evidence="2 3">DE 4585</strain>
    </source>
</reference>
<dbReference type="Gene3D" id="1.10.260.40">
    <property type="entry name" value="lambda repressor-like DNA-binding domains"/>
    <property type="match status" value="1"/>
</dbReference>
<evidence type="ECO:0000313" key="2">
    <source>
        <dbReference type="EMBL" id="TDZ79637.1"/>
    </source>
</evidence>
<dbReference type="InterPro" id="IPR010982">
    <property type="entry name" value="Lambda_DNA-bd_dom_sf"/>
</dbReference>
<evidence type="ECO:0000313" key="3">
    <source>
        <dbReference type="Proteomes" id="UP000295117"/>
    </source>
</evidence>
<dbReference type="Pfam" id="PF01381">
    <property type="entry name" value="HTH_3"/>
    <property type="match status" value="1"/>
</dbReference>
<dbReference type="AlphaFoldDB" id="A0A4R8RYK5"/>
<dbReference type="GO" id="GO:0003677">
    <property type="term" value="F:DNA binding"/>
    <property type="evidence" value="ECO:0007669"/>
    <property type="project" value="InterPro"/>
</dbReference>
<gene>
    <name evidence="2" type="ORF">DE4585_03385</name>
</gene>
<dbReference type="EMBL" id="PECH01000008">
    <property type="protein sequence ID" value="TDZ79637.1"/>
    <property type="molecule type" value="Genomic_DNA"/>
</dbReference>
<dbReference type="SUPFAM" id="SSF47413">
    <property type="entry name" value="lambda repressor-like DNA-binding domains"/>
    <property type="match status" value="1"/>
</dbReference>